<feature type="compositionally biased region" description="Basic and acidic residues" evidence="1">
    <location>
        <begin position="28"/>
        <end position="37"/>
    </location>
</feature>
<comment type="caution">
    <text evidence="2">The sequence shown here is derived from an EMBL/GenBank/DDBJ whole genome shotgun (WGS) entry which is preliminary data.</text>
</comment>
<dbReference type="EMBL" id="QRBI01000209">
    <property type="protein sequence ID" value="RMB93429.1"/>
    <property type="molecule type" value="Genomic_DNA"/>
</dbReference>
<protein>
    <submittedName>
        <fullName evidence="2">Uncharacterized protein</fullName>
    </submittedName>
</protein>
<proteinExistence type="predicted"/>
<dbReference type="AlphaFoldDB" id="A0A3M0J3N1"/>
<keyword evidence="3" id="KW-1185">Reference proteome</keyword>
<feature type="region of interest" description="Disordered" evidence="1">
    <location>
        <begin position="1"/>
        <end position="43"/>
    </location>
</feature>
<dbReference type="Proteomes" id="UP000269221">
    <property type="component" value="Unassembled WGS sequence"/>
</dbReference>
<evidence type="ECO:0000313" key="3">
    <source>
        <dbReference type="Proteomes" id="UP000269221"/>
    </source>
</evidence>
<organism evidence="2 3">
    <name type="scientific">Hirundo rustica rustica</name>
    <dbReference type="NCBI Taxonomy" id="333673"/>
    <lineage>
        <taxon>Eukaryota</taxon>
        <taxon>Metazoa</taxon>
        <taxon>Chordata</taxon>
        <taxon>Craniata</taxon>
        <taxon>Vertebrata</taxon>
        <taxon>Euteleostomi</taxon>
        <taxon>Archelosauria</taxon>
        <taxon>Archosauria</taxon>
        <taxon>Dinosauria</taxon>
        <taxon>Saurischia</taxon>
        <taxon>Theropoda</taxon>
        <taxon>Coelurosauria</taxon>
        <taxon>Aves</taxon>
        <taxon>Neognathae</taxon>
        <taxon>Neoaves</taxon>
        <taxon>Telluraves</taxon>
        <taxon>Australaves</taxon>
        <taxon>Passeriformes</taxon>
        <taxon>Sylvioidea</taxon>
        <taxon>Hirundinidae</taxon>
        <taxon>Hirundo</taxon>
    </lineage>
</organism>
<reference evidence="2 3" key="1">
    <citation type="submission" date="2018-07" db="EMBL/GenBank/DDBJ databases">
        <title>A high quality draft genome assembly of the barn swallow (H. rustica rustica).</title>
        <authorList>
            <person name="Formenti G."/>
            <person name="Chiara M."/>
            <person name="Poveda L."/>
            <person name="Francoijs K.-J."/>
            <person name="Bonisoli-Alquati A."/>
            <person name="Canova L."/>
            <person name="Gianfranceschi L."/>
            <person name="Horner D.S."/>
            <person name="Saino N."/>
        </authorList>
    </citation>
    <scope>NUCLEOTIDE SEQUENCE [LARGE SCALE GENOMIC DNA]</scope>
    <source>
        <strain evidence="2">Chelidonia</strain>
        <tissue evidence="2">Blood</tissue>
    </source>
</reference>
<gene>
    <name evidence="2" type="ORF">DUI87_30124</name>
</gene>
<evidence type="ECO:0000256" key="1">
    <source>
        <dbReference type="SAM" id="MobiDB-lite"/>
    </source>
</evidence>
<evidence type="ECO:0000313" key="2">
    <source>
        <dbReference type="EMBL" id="RMB93429.1"/>
    </source>
</evidence>
<accession>A0A3M0J3N1</accession>
<name>A0A3M0J3N1_HIRRU</name>
<sequence length="149" mass="15887">MVSGAALSVRAAGVRPGRERGTGGTGDPVREAAEPGRRLPAPLPSHRRVELNTLLEVNILVELSLQEVLMLPCKPGTSVLVQEQDGHGCHDGWAIGPRGREKKSPVVRLWCSPKPLTVVSERDEVSTFGEATALAPFYVFATSMCHPGG</sequence>